<dbReference type="Proteomes" id="UP000515561">
    <property type="component" value="Chromosome"/>
</dbReference>
<keyword evidence="7" id="KW-1185">Reference proteome</keyword>
<proteinExistence type="predicted"/>
<dbReference type="GO" id="GO:0032153">
    <property type="term" value="C:cell division site"/>
    <property type="evidence" value="ECO:0007669"/>
    <property type="project" value="TreeGrafter"/>
</dbReference>
<dbReference type="KEGG" id="acel:acsn021_26020"/>
<keyword evidence="4" id="KW-1133">Transmembrane helix</keyword>
<dbReference type="PANTHER" id="PTHR30474">
    <property type="entry name" value="CELL CYCLE PROTEIN"/>
    <property type="match status" value="1"/>
</dbReference>
<dbReference type="GO" id="GO:0051301">
    <property type="term" value="P:cell division"/>
    <property type="evidence" value="ECO:0007669"/>
    <property type="project" value="InterPro"/>
</dbReference>
<dbReference type="PANTHER" id="PTHR30474:SF1">
    <property type="entry name" value="PEPTIDOGLYCAN GLYCOSYLTRANSFERASE MRDB"/>
    <property type="match status" value="1"/>
</dbReference>
<organism evidence="6 7">
    <name type="scientific">Anaerocolumna cellulosilytica</name>
    <dbReference type="NCBI Taxonomy" id="433286"/>
    <lineage>
        <taxon>Bacteria</taxon>
        <taxon>Bacillati</taxon>
        <taxon>Bacillota</taxon>
        <taxon>Clostridia</taxon>
        <taxon>Lachnospirales</taxon>
        <taxon>Lachnospiraceae</taxon>
        <taxon>Anaerocolumna</taxon>
    </lineage>
</organism>
<dbReference type="GO" id="GO:0005886">
    <property type="term" value="C:plasma membrane"/>
    <property type="evidence" value="ECO:0007669"/>
    <property type="project" value="TreeGrafter"/>
</dbReference>
<keyword evidence="2" id="KW-0812">Transmembrane</keyword>
<dbReference type="EMBL" id="AP023367">
    <property type="protein sequence ID" value="BCJ95033.1"/>
    <property type="molecule type" value="Genomic_DNA"/>
</dbReference>
<dbReference type="GO" id="GO:0015648">
    <property type="term" value="F:lipid-linked peptidoglycan transporter activity"/>
    <property type="evidence" value="ECO:0007669"/>
    <property type="project" value="TreeGrafter"/>
</dbReference>
<dbReference type="RefSeq" id="WP_184088484.1">
    <property type="nucleotide sequence ID" value="NZ_AP023367.1"/>
</dbReference>
<dbReference type="Pfam" id="PF01098">
    <property type="entry name" value="FTSW_RODA_SPOVE"/>
    <property type="match status" value="1"/>
</dbReference>
<evidence type="ECO:0000256" key="1">
    <source>
        <dbReference type="ARBA" id="ARBA00004141"/>
    </source>
</evidence>
<evidence type="ECO:0000256" key="2">
    <source>
        <dbReference type="ARBA" id="ARBA00022692"/>
    </source>
</evidence>
<keyword evidence="5" id="KW-0472">Membrane</keyword>
<comment type="subcellular location">
    <subcellularLocation>
        <location evidence="1">Membrane</location>
        <topology evidence="1">Multi-pass membrane protein</topology>
    </subcellularLocation>
</comment>
<keyword evidence="3" id="KW-0133">Cell shape</keyword>
<gene>
    <name evidence="6" type="ORF">acsn021_26020</name>
</gene>
<evidence type="ECO:0000313" key="6">
    <source>
        <dbReference type="EMBL" id="BCJ95033.1"/>
    </source>
</evidence>
<dbReference type="InterPro" id="IPR001182">
    <property type="entry name" value="FtsW/RodA"/>
</dbReference>
<name>A0A6S6QUU1_9FIRM</name>
<protein>
    <submittedName>
        <fullName evidence="6">Rod shape-determining protein RodA</fullName>
    </submittedName>
</protein>
<dbReference type="GO" id="GO:0008360">
    <property type="term" value="P:regulation of cell shape"/>
    <property type="evidence" value="ECO:0007669"/>
    <property type="project" value="UniProtKB-KW"/>
</dbReference>
<evidence type="ECO:0000256" key="5">
    <source>
        <dbReference type="ARBA" id="ARBA00023136"/>
    </source>
</evidence>
<dbReference type="AlphaFoldDB" id="A0A6S6QUU1"/>
<evidence type="ECO:0000256" key="3">
    <source>
        <dbReference type="ARBA" id="ARBA00022960"/>
    </source>
</evidence>
<accession>A0A6S6QUU1</accession>
<evidence type="ECO:0000256" key="4">
    <source>
        <dbReference type="ARBA" id="ARBA00022989"/>
    </source>
</evidence>
<sequence length="373" mass="41382">MFQFKQYNFKHFDISMVAIVLLLTGVGTYLIKLVEPDLFVKQIFGIVLGVFIIAIVSMIDYHFISRFYIILYFINLGLLFAVRLFGISIRSSKRWLDLKVITFQPSELSKIIIIIFLAQILVLLKNKMDKLYALLITGILTAIPVFLIFKQPNLSTCLVIMFIFAMMIFAAGLSYKIILPILVIGIPLIAGTLWGIQQDYDIFFLTDYQQTRIASFLDPQADTSSNTMYQQDNSIQVIGSGQLAGKLITEGKESLISDTYVPIAESDFIFSVAGEALGFIGGCGIIILLSIIIFKCLSIARHAPDRMGMLIAIGIGAMFMFQVFVNVGVATALLPNTGIPLPFVSYGLSSMVSSMIAIGMVINISLQRKNKRG</sequence>
<evidence type="ECO:0000313" key="7">
    <source>
        <dbReference type="Proteomes" id="UP000515561"/>
    </source>
</evidence>
<reference evidence="6 7" key="1">
    <citation type="journal article" date="2016" name="Int. J. Syst. Evol. Microbiol.">
        <title>Descriptions of Anaerotaenia torta gen. nov., sp. nov. and Anaerocolumna cellulosilytica gen. nov., sp. nov. isolated from a methanogenic reactor of cattle waste.</title>
        <authorList>
            <person name="Uek A."/>
            <person name="Ohtaki Y."/>
            <person name="Kaku N."/>
            <person name="Ueki K."/>
        </authorList>
    </citation>
    <scope>NUCLEOTIDE SEQUENCE [LARGE SCALE GENOMIC DNA]</scope>
    <source>
        <strain evidence="6 7">SN021</strain>
    </source>
</reference>